<comment type="caution">
    <text evidence="1">The sequence shown here is derived from an EMBL/GenBank/DDBJ whole genome shotgun (WGS) entry which is preliminary data.</text>
</comment>
<proteinExistence type="predicted"/>
<reference evidence="1 2" key="1">
    <citation type="submission" date="2016-11" db="EMBL/GenBank/DDBJ databases">
        <authorList>
            <person name="Varghese N."/>
            <person name="Submissions S."/>
        </authorList>
    </citation>
    <scope>NUCLEOTIDE SEQUENCE [LARGE SCALE GENOMIC DNA]</scope>
    <source>
        <strain evidence="1 2">DSM 6368</strain>
    </source>
</reference>
<dbReference type="Proteomes" id="UP000184216">
    <property type="component" value="Unassembled WGS sequence"/>
</dbReference>
<organism evidence="1 2">
    <name type="scientific">Flavobacterium pectinovorum</name>
    <dbReference type="NCBI Taxonomy" id="29533"/>
    <lineage>
        <taxon>Bacteria</taxon>
        <taxon>Pseudomonadati</taxon>
        <taxon>Bacteroidota</taxon>
        <taxon>Flavobacteriia</taxon>
        <taxon>Flavobacteriales</taxon>
        <taxon>Flavobacteriaceae</taxon>
        <taxon>Flavobacterium</taxon>
    </lineage>
</organism>
<dbReference type="InterPro" id="IPR027268">
    <property type="entry name" value="Peptidase_M4/M1_CTD_sf"/>
</dbReference>
<sequence>MISFNTKSSLKPFYRNILIILVLLSSIKHYAQHQSKMEVAVNLELKTLNVKQDITFYNTSNDSLSTIVLNDWNNAFSDKNTPLAKRFSDEFYRGFHLAKAAERGNTTILNLSDSNNLAFEWERTDKNPDFIIVKLKQKLLPGEKIELHLTYISKIPSDKFTHYGFDQNGGMSLKNWFLSPSRYENHSFVTNNNFNLDDIANASTDYEIEIKIPNEYSITTDLNSVSKDNSNLSYTSYLFSGLNRTDFNFFIERQNTFRSYTNDSLEILSDLRSKKISDIQKAIIINRVVTFANAFIGEYPHQKITVSQADYDRNPFYGLNQLPSFISPFPDDFIFEITFLKTYLNNYLKNSLRLDPRKDNWVYDGIQIYAMMKFMEEQHLDQKMLGKLSDMKLFKSYNITNLSFNEQYSYYYMLMARKNLDQPLGDPKNTLIKFNEQIASKYRAGLSLSYLDDYLNNGVVPESVQEFYNLNKTKQTNRYDFEEILLKKSPKNIDWFFKTIIDSRDIIDYKFSNVSRTKDSVQFSIKNKTGIYAPIPVYGIKKNEVVFKEWIEPKNNDTIYTFGRKNADKIVINYDNEVPEYNQRNNWKSLKSLVVTNRPIKFNFAKDLEDPYYNQILYIPTLTYNLYDGFMPGIRFHNKTILDKPFNFDINPTYSINTETLTGSSAFSYSQYYRNSTLYNVRYSISQNYFHYAPDATYFRLNPMVQFRIREENFRDNRKQLILLRQVIVNREASTYITDNSKPNYSIFNARYSNTKTELINHFNFMTDVQFSSDFGKLAAEIEYRRLFDNNRKLNLRLYAGSFLYNTTNSDYFSFGLDRPTDYLFDYNFYGRSESTGFFSQQYVMAEGGFKSKIEPRYADKWMTTLNASYSIWNWIEVYGDLGFMKNTHENERFIYDSGIRLNLVTDYFEVYFPVYSNNGWEISQNKYNEKIRFVVTLSPKTLVTLFTRKWF</sequence>
<dbReference type="Gene3D" id="1.10.390.10">
    <property type="entry name" value="Neutral Protease Domain 2"/>
    <property type="match status" value="1"/>
</dbReference>
<keyword evidence="2" id="KW-1185">Reference proteome</keyword>
<evidence type="ECO:0000313" key="2">
    <source>
        <dbReference type="Proteomes" id="UP000184216"/>
    </source>
</evidence>
<name>A0ABY1J354_9FLAO</name>
<protein>
    <recommendedName>
        <fullName evidence="3">Aminopeptidase</fullName>
    </recommendedName>
</protein>
<gene>
    <name evidence="1" type="ORF">SAMN05444387_2220</name>
</gene>
<dbReference type="EMBL" id="FRBX01000003">
    <property type="protein sequence ID" value="SHM33030.1"/>
    <property type="molecule type" value="Genomic_DNA"/>
</dbReference>
<evidence type="ECO:0008006" key="3">
    <source>
        <dbReference type="Google" id="ProtNLM"/>
    </source>
</evidence>
<evidence type="ECO:0000313" key="1">
    <source>
        <dbReference type="EMBL" id="SHM33030.1"/>
    </source>
</evidence>
<accession>A0ABY1J354</accession>